<protein>
    <submittedName>
        <fullName evidence="2">Uncharacterized protein</fullName>
    </submittedName>
</protein>
<comment type="caution">
    <text evidence="2">The sequence shown here is derived from an EMBL/GenBank/DDBJ whole genome shotgun (WGS) entry which is preliminary data.</text>
</comment>
<name>A0A917J5P9_9SPHI</name>
<sequence>MGASAQKQPAKQSKSPLRPSGVKKMGVKQTLPAIEGTYKAIVVPGDESQPCKLTVVIYKKNNKYRYILTTPGKVRRGAVTLFKSDDPKQFTCMITLEGIQWASYEGDISKVDDEHPAKEYELPVDITMGFINNELAFQNDGNAMNSYTVLAECDQKFVHLVKQK</sequence>
<dbReference type="Proteomes" id="UP000662074">
    <property type="component" value="Unassembled WGS sequence"/>
</dbReference>
<gene>
    <name evidence="2" type="ORF">GCM10011425_08720</name>
</gene>
<feature type="region of interest" description="Disordered" evidence="1">
    <location>
        <begin position="1"/>
        <end position="25"/>
    </location>
</feature>
<organism evidence="2 3">
    <name type="scientific">Mucilaginibacter galii</name>
    <dbReference type="NCBI Taxonomy" id="2005073"/>
    <lineage>
        <taxon>Bacteria</taxon>
        <taxon>Pseudomonadati</taxon>
        <taxon>Bacteroidota</taxon>
        <taxon>Sphingobacteriia</taxon>
        <taxon>Sphingobacteriales</taxon>
        <taxon>Sphingobacteriaceae</taxon>
        <taxon>Mucilaginibacter</taxon>
    </lineage>
</organism>
<dbReference type="AlphaFoldDB" id="A0A917J5P9"/>
<reference evidence="2" key="1">
    <citation type="journal article" date="2014" name="Int. J. Syst. Evol. Microbiol.">
        <title>Complete genome sequence of Corynebacterium casei LMG S-19264T (=DSM 44701T), isolated from a smear-ripened cheese.</title>
        <authorList>
            <consortium name="US DOE Joint Genome Institute (JGI-PGF)"/>
            <person name="Walter F."/>
            <person name="Albersmeier A."/>
            <person name="Kalinowski J."/>
            <person name="Ruckert C."/>
        </authorList>
    </citation>
    <scope>NUCLEOTIDE SEQUENCE</scope>
    <source>
        <strain evidence="2">CCM 8711</strain>
    </source>
</reference>
<dbReference type="EMBL" id="BMDO01000001">
    <property type="protein sequence ID" value="GGI49660.1"/>
    <property type="molecule type" value="Genomic_DNA"/>
</dbReference>
<evidence type="ECO:0000313" key="2">
    <source>
        <dbReference type="EMBL" id="GGI49660.1"/>
    </source>
</evidence>
<evidence type="ECO:0000256" key="1">
    <source>
        <dbReference type="SAM" id="MobiDB-lite"/>
    </source>
</evidence>
<accession>A0A917J5P9</accession>
<reference evidence="2" key="2">
    <citation type="submission" date="2020-09" db="EMBL/GenBank/DDBJ databases">
        <authorList>
            <person name="Sun Q."/>
            <person name="Sedlacek I."/>
        </authorList>
    </citation>
    <scope>NUCLEOTIDE SEQUENCE</scope>
    <source>
        <strain evidence="2">CCM 8711</strain>
    </source>
</reference>
<feature type="compositionally biased region" description="Polar residues" evidence="1">
    <location>
        <begin position="1"/>
        <end position="15"/>
    </location>
</feature>
<keyword evidence="3" id="KW-1185">Reference proteome</keyword>
<evidence type="ECO:0000313" key="3">
    <source>
        <dbReference type="Proteomes" id="UP000662074"/>
    </source>
</evidence>
<proteinExistence type="predicted"/>